<dbReference type="EMBL" id="NWMT01000175">
    <property type="protein sequence ID" value="PCC98852.1"/>
    <property type="molecule type" value="Genomic_DNA"/>
</dbReference>
<feature type="transmembrane region" description="Helical" evidence="6">
    <location>
        <begin position="188"/>
        <end position="208"/>
    </location>
</feature>
<evidence type="ECO:0000256" key="5">
    <source>
        <dbReference type="ARBA" id="ARBA00023136"/>
    </source>
</evidence>
<evidence type="ECO:0000256" key="3">
    <source>
        <dbReference type="ARBA" id="ARBA00022692"/>
    </source>
</evidence>
<evidence type="ECO:0000256" key="1">
    <source>
        <dbReference type="ARBA" id="ARBA00004141"/>
    </source>
</evidence>
<gene>
    <name evidence="8" type="ORF">CO192_13335</name>
    <name evidence="9" type="ORF">EAO82_19335</name>
</gene>
<evidence type="ECO:0000256" key="6">
    <source>
        <dbReference type="SAM" id="Phobius"/>
    </source>
</evidence>
<evidence type="ECO:0000313" key="10">
    <source>
        <dbReference type="Proteomes" id="UP000243750"/>
    </source>
</evidence>
<name>A0AA91Z5C6_9GAMM</name>
<reference evidence="9 11" key="2">
    <citation type="submission" date="2018-10" db="EMBL/GenBank/DDBJ databases">
        <title>Complete genome sequence of Pseudomonas pelagia strain Kongs-67.</title>
        <authorList>
            <person name="Sinha R.K."/>
            <person name="Krishnan K."/>
        </authorList>
    </citation>
    <scope>NUCLEOTIDE SEQUENCE [LARGE SCALE GENOMIC DNA]</scope>
    <source>
        <strain evidence="9 11">Kongs-67</strain>
    </source>
</reference>
<evidence type="ECO:0000313" key="9">
    <source>
        <dbReference type="EMBL" id="QFY58318.1"/>
    </source>
</evidence>
<dbReference type="Proteomes" id="UP000243750">
    <property type="component" value="Unassembled WGS sequence"/>
</dbReference>
<protein>
    <submittedName>
        <fullName evidence="8">Cation diffusion facilitator family transporter</fullName>
    </submittedName>
</protein>
<dbReference type="GO" id="GO:0006826">
    <property type="term" value="P:iron ion transport"/>
    <property type="evidence" value="ECO:0007669"/>
    <property type="project" value="UniProtKB-KW"/>
</dbReference>
<feature type="transmembrane region" description="Helical" evidence="6">
    <location>
        <begin position="139"/>
        <end position="161"/>
    </location>
</feature>
<accession>A0AA91Z5C6</accession>
<dbReference type="Proteomes" id="UP000344571">
    <property type="component" value="Chromosome"/>
</dbReference>
<dbReference type="EMBL" id="CP033116">
    <property type="protein sequence ID" value="QFY58318.1"/>
    <property type="molecule type" value="Genomic_DNA"/>
</dbReference>
<keyword evidence="4 6" id="KW-1133">Transmembrane helix</keyword>
<evidence type="ECO:0000259" key="7">
    <source>
        <dbReference type="Pfam" id="PF01545"/>
    </source>
</evidence>
<evidence type="ECO:0000313" key="8">
    <source>
        <dbReference type="EMBL" id="PCC98852.1"/>
    </source>
</evidence>
<dbReference type="GO" id="GO:0006829">
    <property type="term" value="P:zinc ion transport"/>
    <property type="evidence" value="ECO:0007669"/>
    <property type="project" value="UniProtKB-KW"/>
</dbReference>
<feature type="transmembrane region" description="Helical" evidence="6">
    <location>
        <begin position="96"/>
        <end position="115"/>
    </location>
</feature>
<proteinExistence type="predicted"/>
<sequence>MAAPEQAMKLYTDYQLPADKEAGLAKAIRLEWWSIGFMLSIVAVMALAMGSSQAMKMALIEDVLSLTPPITFLLAMQLRRKRPNASHPYGYSRASLLAFLAAAVAILLFGLFMLYDSATTLIQQHHPTLGHFHFAGNSWGIWSGWIMIAALIYSMIPPMILGRMKLRLARDLHESTLYADATMNKADWLTAAAGIGGVLGLGMGFWWADAVAAGIIALDVLKDGVGNVRHAMGNLMDRRPTEVSSGKPLRIEEAIRETLVQHTDVIDARARLREEGHIISGEILVVFHDHTITAGRAEQLVQQSAKLDWRLKSLVLMPVESIELD</sequence>
<dbReference type="GO" id="GO:0016020">
    <property type="term" value="C:membrane"/>
    <property type="evidence" value="ECO:0007669"/>
    <property type="project" value="UniProtKB-SubCell"/>
</dbReference>
<dbReference type="PANTHER" id="PTHR43840:SF15">
    <property type="entry name" value="MITOCHONDRIAL METAL TRANSPORTER 1-RELATED"/>
    <property type="match status" value="1"/>
</dbReference>
<dbReference type="InterPro" id="IPR050291">
    <property type="entry name" value="CDF_Transporter"/>
</dbReference>
<keyword evidence="3 6" id="KW-0812">Transmembrane</keyword>
<keyword evidence="11" id="KW-1185">Reference proteome</keyword>
<reference evidence="8 10" key="1">
    <citation type="submission" date="2017-09" db="EMBL/GenBank/DDBJ databases">
        <title>Bacterial and phytoplankton interrelationship in Kongsfjorden, an Arctic fjord.</title>
        <authorList>
            <person name="Sinha R."/>
            <person name="Krishnan K."/>
        </authorList>
    </citation>
    <scope>NUCLEOTIDE SEQUENCE [LARGE SCALE GENOMIC DNA]</scope>
    <source>
        <strain evidence="8 10">58</strain>
    </source>
</reference>
<dbReference type="Pfam" id="PF01545">
    <property type="entry name" value="Cation_efflux"/>
    <property type="match status" value="1"/>
</dbReference>
<dbReference type="InterPro" id="IPR027469">
    <property type="entry name" value="Cation_efflux_TMD_sf"/>
</dbReference>
<comment type="subcellular location">
    <subcellularLocation>
        <location evidence="1">Membrane</location>
        <topology evidence="1">Multi-pass membrane protein</topology>
    </subcellularLocation>
</comment>
<feature type="transmembrane region" description="Helical" evidence="6">
    <location>
        <begin position="57"/>
        <end position="75"/>
    </location>
</feature>
<dbReference type="PANTHER" id="PTHR43840">
    <property type="entry name" value="MITOCHONDRIAL METAL TRANSPORTER 1-RELATED"/>
    <property type="match status" value="1"/>
</dbReference>
<dbReference type="Gene3D" id="1.20.1510.10">
    <property type="entry name" value="Cation efflux protein transmembrane domain"/>
    <property type="match status" value="1"/>
</dbReference>
<evidence type="ECO:0000256" key="2">
    <source>
        <dbReference type="ARBA" id="ARBA00022448"/>
    </source>
</evidence>
<feature type="domain" description="Cation efflux protein transmembrane" evidence="7">
    <location>
        <begin position="37"/>
        <end position="236"/>
    </location>
</feature>
<keyword evidence="5 6" id="KW-0472">Membrane</keyword>
<dbReference type="AlphaFoldDB" id="A0AA91Z5C6"/>
<organism evidence="8 10">
    <name type="scientific">Halopseudomonas pelagia</name>
    <dbReference type="NCBI Taxonomy" id="553151"/>
    <lineage>
        <taxon>Bacteria</taxon>
        <taxon>Pseudomonadati</taxon>
        <taxon>Pseudomonadota</taxon>
        <taxon>Gammaproteobacteria</taxon>
        <taxon>Pseudomonadales</taxon>
        <taxon>Pseudomonadaceae</taxon>
        <taxon>Halopseudomonas</taxon>
    </lineage>
</organism>
<dbReference type="GO" id="GO:0008324">
    <property type="term" value="F:monoatomic cation transmembrane transporter activity"/>
    <property type="evidence" value="ECO:0007669"/>
    <property type="project" value="InterPro"/>
</dbReference>
<evidence type="ECO:0000313" key="11">
    <source>
        <dbReference type="Proteomes" id="UP000344571"/>
    </source>
</evidence>
<dbReference type="InterPro" id="IPR058533">
    <property type="entry name" value="Cation_efflux_TM"/>
</dbReference>
<evidence type="ECO:0000256" key="4">
    <source>
        <dbReference type="ARBA" id="ARBA00022989"/>
    </source>
</evidence>
<feature type="transmembrane region" description="Helical" evidence="6">
    <location>
        <begin position="30"/>
        <end position="51"/>
    </location>
</feature>
<keyword evidence="2" id="KW-0813">Transport</keyword>
<dbReference type="SUPFAM" id="SSF161111">
    <property type="entry name" value="Cation efflux protein transmembrane domain-like"/>
    <property type="match status" value="1"/>
</dbReference>